<keyword evidence="11" id="KW-1185">Reference proteome</keyword>
<feature type="signal peptide" evidence="8">
    <location>
        <begin position="1"/>
        <end position="32"/>
    </location>
</feature>
<feature type="chain" id="PRO_5039922327" evidence="8">
    <location>
        <begin position="33"/>
        <end position="1113"/>
    </location>
</feature>
<keyword evidence="4" id="KW-0378">Hydrolase</keyword>
<sequence>MKTMFALCRQYRLRVCGAAASTLLAASSLLGAQNVAPRITEPVDDAARVSLKGSVSAAVRAATDLGEVPASTQMTHVRLGLKRSEAQQAALEQYLAELQQKSSPNYHKWLTPEQFGAMYGPADSDIAAIVAWLESQGLTVEPISKGKTDVAFSGTAGQIAKAFGTSIHSFRLGDREFMSNTTEPRIPAALAGVVSGVTHLSTLAPRPMSHRGTPATLNINTGRFTPMSDAAGAGPHPELSFSGSSSGSQYLYVVPADAATIYNAPNSFNGTFTGSQSYTGAGVTIGIGGDANVSTTPVVNYRKAFLGNSTAPTITYTDTVNSTNDASEAYLDMEISGGMAPSAKIHYYASQNLYDAISQALNDNTVDIFSLSFGLCELYYTTSDNQTINSWWSQAAAQGIAVTVSSGDNGSAGCDPTSDSSGNSITAAKVGLQVNGLASTPYNIAVGGTDYKALHDNFSLYATPPGSTGVSGSASTFFRTALKYIPETTWNDSTSNNTTISANVPWTKVTDQNIVAGSGGKSTCSTNTTVSTTSTFTPGTCTSGYAKPSWQQTGTSNDSDGARDLPDVSLLSGNGLYSAVWTVCDTYVPSGSTQALNCSDMSGAYNVDGFGGTSAAAPAFAGMLALVQESQGGGRLGQAAENLYNLNKNSANASKIFHDVTVGNISVPCTAGTPNCGSNGFLKGFDTATGYDLATGLGSVDVSALIANWANSTGTATATVTVTPASSTVNVANTLDVKVVVSGGSGGPTGSVTLKSGTYTSAITNLNSGSATITIPGNKLAVGVDTLTATYGGDGIYASASGTAMVTVDSATLTPTTTTLTVDNASPTQGTNITLTATLAPSAATGTVTFNDGTTKLGTGTLASGKATFQTSSLSVGAHAITAVYGGDTSYASSTSTAVTVTVAAPIKGSFTLALSPSSLTVSRGSSGNETMTLTPANGYKGTVQFSVTTSDNNALANLCVFGGTGFDTNGNLQVTGSSAVSATVQIDTNASDCVSAGAIRTTGPHGMRLLPRGGSAHASNQKSSGSIPGGLAFAGLLLAGLLGRSSRKLRGLACVIALTAIAFGLSACGSTSGGGSSGVSNPPKGTYTITLIGEDVTDTSITAQGSFTLVIK</sequence>
<evidence type="ECO:0000256" key="3">
    <source>
        <dbReference type="ARBA" id="ARBA00022723"/>
    </source>
</evidence>
<comment type="cofactor">
    <cofactor evidence="1">
        <name>Ca(2+)</name>
        <dbReference type="ChEBI" id="CHEBI:29108"/>
    </cofactor>
</comment>
<dbReference type="PROSITE" id="PS51695">
    <property type="entry name" value="SEDOLISIN"/>
    <property type="match status" value="1"/>
</dbReference>
<dbReference type="SMART" id="SM00944">
    <property type="entry name" value="Pro-kuma_activ"/>
    <property type="match status" value="1"/>
</dbReference>
<keyword evidence="5" id="KW-0720">Serine protease</keyword>
<evidence type="ECO:0000256" key="2">
    <source>
        <dbReference type="ARBA" id="ARBA00022670"/>
    </source>
</evidence>
<dbReference type="Gene3D" id="2.60.40.10">
    <property type="entry name" value="Immunoglobulins"/>
    <property type="match status" value="2"/>
</dbReference>
<dbReference type="InterPro" id="IPR013783">
    <property type="entry name" value="Ig-like_fold"/>
</dbReference>
<feature type="domain" description="Peptidase S53" evidence="9">
    <location>
        <begin position="252"/>
        <end position="712"/>
    </location>
</feature>
<evidence type="ECO:0000256" key="8">
    <source>
        <dbReference type="SAM" id="SignalP"/>
    </source>
</evidence>
<dbReference type="InterPro" id="IPR015366">
    <property type="entry name" value="S53_propep"/>
</dbReference>
<keyword evidence="7" id="KW-0865">Zymogen</keyword>
<dbReference type="Gene3D" id="3.40.50.200">
    <property type="entry name" value="Peptidase S8/S53 domain"/>
    <property type="match status" value="1"/>
</dbReference>
<dbReference type="GO" id="GO:0046872">
    <property type="term" value="F:metal ion binding"/>
    <property type="evidence" value="ECO:0007669"/>
    <property type="project" value="UniProtKB-KW"/>
</dbReference>
<dbReference type="InterPro" id="IPR050819">
    <property type="entry name" value="Tripeptidyl-peptidase_I"/>
</dbReference>
<gene>
    <name evidence="10" type="ORF">MOP44_01740</name>
</gene>
<reference evidence="10" key="1">
    <citation type="submission" date="2021-04" db="EMBL/GenBank/DDBJ databases">
        <title>Phylogenetic analysis of Acidobacteriaceae.</title>
        <authorList>
            <person name="Qiu L."/>
            <person name="Zhang Q."/>
        </authorList>
    </citation>
    <scope>NUCLEOTIDE SEQUENCE</scope>
    <source>
        <strain evidence="10">DSM 25168</strain>
    </source>
</reference>
<evidence type="ECO:0000259" key="9">
    <source>
        <dbReference type="PROSITE" id="PS51695"/>
    </source>
</evidence>
<dbReference type="AlphaFoldDB" id="A0A9J7BUJ0"/>
<dbReference type="CDD" id="cd11377">
    <property type="entry name" value="Pro-peptidase_S53"/>
    <property type="match status" value="1"/>
</dbReference>
<keyword evidence="3" id="KW-0479">Metal-binding</keyword>
<dbReference type="RefSeq" id="WP_260794176.1">
    <property type="nucleotide sequence ID" value="NZ_CP093313.1"/>
</dbReference>
<dbReference type="InterPro" id="IPR030400">
    <property type="entry name" value="Sedolisin_dom"/>
</dbReference>
<proteinExistence type="predicted"/>
<dbReference type="InterPro" id="IPR036852">
    <property type="entry name" value="Peptidase_S8/S53_dom_sf"/>
</dbReference>
<keyword evidence="6" id="KW-0106">Calcium</keyword>
<dbReference type="GO" id="GO:0008240">
    <property type="term" value="F:tripeptidyl-peptidase activity"/>
    <property type="evidence" value="ECO:0007669"/>
    <property type="project" value="TreeGrafter"/>
</dbReference>
<name>A0A9J7BUJ0_9BACT</name>
<accession>A0A9J7BUJ0</accession>
<dbReference type="Pfam" id="PF16640">
    <property type="entry name" value="Big_3_5"/>
    <property type="match status" value="2"/>
</dbReference>
<evidence type="ECO:0000313" key="10">
    <source>
        <dbReference type="EMBL" id="UWZ84669.1"/>
    </source>
</evidence>
<dbReference type="Proteomes" id="UP001059380">
    <property type="component" value="Chromosome"/>
</dbReference>
<evidence type="ECO:0000256" key="7">
    <source>
        <dbReference type="ARBA" id="ARBA00023145"/>
    </source>
</evidence>
<dbReference type="GO" id="GO:0006508">
    <property type="term" value="P:proteolysis"/>
    <property type="evidence" value="ECO:0007669"/>
    <property type="project" value="UniProtKB-KW"/>
</dbReference>
<keyword evidence="8" id="KW-0732">Signal</keyword>
<dbReference type="EMBL" id="CP093313">
    <property type="protein sequence ID" value="UWZ84669.1"/>
    <property type="molecule type" value="Genomic_DNA"/>
</dbReference>
<dbReference type="PROSITE" id="PS00138">
    <property type="entry name" value="SUBTILASE_SER"/>
    <property type="match status" value="1"/>
</dbReference>
<evidence type="ECO:0000256" key="4">
    <source>
        <dbReference type="ARBA" id="ARBA00022801"/>
    </source>
</evidence>
<dbReference type="Pfam" id="PF09286">
    <property type="entry name" value="Pro-kuma_activ"/>
    <property type="match status" value="1"/>
</dbReference>
<organism evidence="10 11">
    <name type="scientific">Occallatibacter riparius</name>
    <dbReference type="NCBI Taxonomy" id="1002689"/>
    <lineage>
        <taxon>Bacteria</taxon>
        <taxon>Pseudomonadati</taxon>
        <taxon>Acidobacteriota</taxon>
        <taxon>Terriglobia</taxon>
        <taxon>Terriglobales</taxon>
        <taxon>Acidobacteriaceae</taxon>
        <taxon>Occallatibacter</taxon>
    </lineage>
</organism>
<dbReference type="CDD" id="cd04056">
    <property type="entry name" value="Peptidases_S53"/>
    <property type="match status" value="1"/>
</dbReference>
<evidence type="ECO:0000256" key="6">
    <source>
        <dbReference type="ARBA" id="ARBA00022837"/>
    </source>
</evidence>
<evidence type="ECO:0000256" key="1">
    <source>
        <dbReference type="ARBA" id="ARBA00001913"/>
    </source>
</evidence>
<evidence type="ECO:0000256" key="5">
    <source>
        <dbReference type="ARBA" id="ARBA00022825"/>
    </source>
</evidence>
<dbReference type="KEGG" id="orp:MOP44_01740"/>
<dbReference type="SUPFAM" id="SSF52743">
    <property type="entry name" value="Subtilisin-like"/>
    <property type="match status" value="1"/>
</dbReference>
<evidence type="ECO:0000313" key="11">
    <source>
        <dbReference type="Proteomes" id="UP001059380"/>
    </source>
</evidence>
<dbReference type="InterPro" id="IPR032109">
    <property type="entry name" value="Big_3_5"/>
</dbReference>
<protein>
    <submittedName>
        <fullName evidence="10">Protease pro-enzyme activation domain-containing protein</fullName>
    </submittedName>
</protein>
<dbReference type="PANTHER" id="PTHR14218">
    <property type="entry name" value="PROTEASE S8 TRIPEPTIDYL PEPTIDASE I CLN2"/>
    <property type="match status" value="1"/>
</dbReference>
<keyword evidence="2 10" id="KW-0645">Protease</keyword>
<dbReference type="SUPFAM" id="SSF54897">
    <property type="entry name" value="Protease propeptides/inhibitors"/>
    <property type="match status" value="1"/>
</dbReference>
<dbReference type="InterPro" id="IPR023828">
    <property type="entry name" value="Peptidase_S8_Ser-AS"/>
</dbReference>
<dbReference type="PANTHER" id="PTHR14218:SF15">
    <property type="entry name" value="TRIPEPTIDYL-PEPTIDASE 1"/>
    <property type="match status" value="1"/>
</dbReference>
<dbReference type="GO" id="GO:0004252">
    <property type="term" value="F:serine-type endopeptidase activity"/>
    <property type="evidence" value="ECO:0007669"/>
    <property type="project" value="InterPro"/>
</dbReference>